<proteinExistence type="predicted"/>
<keyword evidence="3" id="KW-1185">Reference proteome</keyword>
<evidence type="ECO:0000313" key="2">
    <source>
        <dbReference type="EMBL" id="GGU58939.1"/>
    </source>
</evidence>
<evidence type="ECO:0000313" key="3">
    <source>
        <dbReference type="Proteomes" id="UP000636661"/>
    </source>
</evidence>
<dbReference type="RefSeq" id="WP_189553953.1">
    <property type="nucleotide sequence ID" value="NZ_BMTP01000017.1"/>
</dbReference>
<protein>
    <submittedName>
        <fullName evidence="2">Uncharacterized protein</fullName>
    </submittedName>
</protein>
<reference evidence="2" key="1">
    <citation type="journal article" date="2014" name="Int. J. Syst. Evol. Microbiol.">
        <title>Complete genome sequence of Corynebacterium casei LMG S-19264T (=DSM 44701T), isolated from a smear-ripened cheese.</title>
        <authorList>
            <consortium name="US DOE Joint Genome Institute (JGI-PGF)"/>
            <person name="Walter F."/>
            <person name="Albersmeier A."/>
            <person name="Kalinowski J."/>
            <person name="Ruckert C."/>
        </authorList>
    </citation>
    <scope>NUCLEOTIDE SEQUENCE</scope>
    <source>
        <strain evidence="2">JCM 4391</strain>
    </source>
</reference>
<evidence type="ECO:0000256" key="1">
    <source>
        <dbReference type="SAM" id="MobiDB-lite"/>
    </source>
</evidence>
<comment type="caution">
    <text evidence="2">The sequence shown here is derived from an EMBL/GenBank/DDBJ whole genome shotgun (WGS) entry which is preliminary data.</text>
</comment>
<dbReference type="AlphaFoldDB" id="A0A918I269"/>
<feature type="compositionally biased region" description="Polar residues" evidence="1">
    <location>
        <begin position="1"/>
        <end position="13"/>
    </location>
</feature>
<accession>A0A918I269</accession>
<feature type="region of interest" description="Disordered" evidence="1">
    <location>
        <begin position="1"/>
        <end position="36"/>
    </location>
</feature>
<gene>
    <name evidence="2" type="ORF">GCM10010274_54780</name>
</gene>
<organism evidence="2 3">
    <name type="scientific">Streptomyces lavendofoliae</name>
    <dbReference type="NCBI Taxonomy" id="67314"/>
    <lineage>
        <taxon>Bacteria</taxon>
        <taxon>Bacillati</taxon>
        <taxon>Actinomycetota</taxon>
        <taxon>Actinomycetes</taxon>
        <taxon>Kitasatosporales</taxon>
        <taxon>Streptomycetaceae</taxon>
        <taxon>Streptomyces</taxon>
    </lineage>
</organism>
<sequence length="67" mass="7341">MSDSTSPSSTQPRYFTKPGEGVQIVHNLKDPTPYTDLGYEEVDEAAYRATLPDPDEPPVLSEPCAND</sequence>
<dbReference type="EMBL" id="BMTP01000017">
    <property type="protein sequence ID" value="GGU58939.1"/>
    <property type="molecule type" value="Genomic_DNA"/>
</dbReference>
<dbReference type="Proteomes" id="UP000636661">
    <property type="component" value="Unassembled WGS sequence"/>
</dbReference>
<name>A0A918I269_9ACTN</name>
<reference evidence="2" key="2">
    <citation type="submission" date="2020-09" db="EMBL/GenBank/DDBJ databases">
        <authorList>
            <person name="Sun Q."/>
            <person name="Ohkuma M."/>
        </authorList>
    </citation>
    <scope>NUCLEOTIDE SEQUENCE</scope>
    <source>
        <strain evidence="2">JCM 4391</strain>
    </source>
</reference>